<feature type="domain" description="IRS-type PTB" evidence="4">
    <location>
        <begin position="7"/>
        <end position="189"/>
    </location>
</feature>
<dbReference type="GO" id="GO:0005829">
    <property type="term" value="C:cytosol"/>
    <property type="evidence" value="ECO:0007669"/>
    <property type="project" value="TreeGrafter"/>
</dbReference>
<dbReference type="PANTHER" id="PTHR10614">
    <property type="entry name" value="INSULIN RECEPTOR SUBSTRATE"/>
    <property type="match status" value="1"/>
</dbReference>
<keyword evidence="6" id="KW-1185">Reference proteome</keyword>
<evidence type="ECO:0000259" key="4">
    <source>
        <dbReference type="SMART" id="SM00310"/>
    </source>
</evidence>
<dbReference type="GO" id="GO:0005886">
    <property type="term" value="C:plasma membrane"/>
    <property type="evidence" value="ECO:0007669"/>
    <property type="project" value="TreeGrafter"/>
</dbReference>
<evidence type="ECO:0000256" key="3">
    <source>
        <dbReference type="ARBA" id="ARBA00022782"/>
    </source>
</evidence>
<keyword evidence="3" id="KW-0221">Differentiation</keyword>
<dbReference type="AlphaFoldDB" id="A0A4C1UMK1"/>
<keyword evidence="2" id="KW-0677">Repeat</keyword>
<proteinExistence type="predicted"/>
<dbReference type="Pfam" id="PF02174">
    <property type="entry name" value="IRS"/>
    <property type="match status" value="1"/>
</dbReference>
<dbReference type="EMBL" id="BGZK01000197">
    <property type="protein sequence ID" value="GBP27673.1"/>
    <property type="molecule type" value="Genomic_DNA"/>
</dbReference>
<evidence type="ECO:0000256" key="2">
    <source>
        <dbReference type="ARBA" id="ARBA00022737"/>
    </source>
</evidence>
<dbReference type="Gene3D" id="2.30.29.30">
    <property type="entry name" value="Pleckstrin-homology domain (PH domain)/Phosphotyrosine-binding domain (PTB)"/>
    <property type="match status" value="2"/>
</dbReference>
<reference evidence="5 6" key="1">
    <citation type="journal article" date="2019" name="Commun. Biol.">
        <title>The bagworm genome reveals a unique fibroin gene that provides high tensile strength.</title>
        <authorList>
            <person name="Kono N."/>
            <person name="Nakamura H."/>
            <person name="Ohtoshi R."/>
            <person name="Tomita M."/>
            <person name="Numata K."/>
            <person name="Arakawa K."/>
        </authorList>
    </citation>
    <scope>NUCLEOTIDE SEQUENCE [LARGE SCALE GENOMIC DNA]</scope>
</reference>
<accession>A0A4C1UMK1</accession>
<protein>
    <submittedName>
        <fullName evidence="5">Insulin receptor substrate 1</fullName>
    </submittedName>
</protein>
<dbReference type="Proteomes" id="UP000299102">
    <property type="component" value="Unassembled WGS sequence"/>
</dbReference>
<evidence type="ECO:0000313" key="5">
    <source>
        <dbReference type="EMBL" id="GBP27673.1"/>
    </source>
</evidence>
<keyword evidence="5" id="KW-0675">Receptor</keyword>
<dbReference type="GO" id="GO:0043548">
    <property type="term" value="F:phosphatidylinositol 3-kinase binding"/>
    <property type="evidence" value="ECO:0007669"/>
    <property type="project" value="TreeGrafter"/>
</dbReference>
<dbReference type="SUPFAM" id="SSF50729">
    <property type="entry name" value="PH domain-like"/>
    <property type="match status" value="2"/>
</dbReference>
<dbReference type="PRINTS" id="PR00628">
    <property type="entry name" value="INSULINRSI"/>
</dbReference>
<dbReference type="OrthoDB" id="946068at2759"/>
<dbReference type="SMART" id="SM01244">
    <property type="entry name" value="IRS"/>
    <property type="match status" value="1"/>
</dbReference>
<evidence type="ECO:0000313" key="6">
    <source>
        <dbReference type="Proteomes" id="UP000299102"/>
    </source>
</evidence>
<dbReference type="GO" id="GO:0008286">
    <property type="term" value="P:insulin receptor signaling pathway"/>
    <property type="evidence" value="ECO:0007669"/>
    <property type="project" value="InterPro"/>
</dbReference>
<dbReference type="InterPro" id="IPR002404">
    <property type="entry name" value="IRS_PTB"/>
</dbReference>
<dbReference type="PANTHER" id="PTHR10614:SF13">
    <property type="entry name" value="INSULIN RECEPTOR SUBSTRATE 1"/>
    <property type="match status" value="1"/>
</dbReference>
<dbReference type="SMART" id="SM00310">
    <property type="entry name" value="PTBI"/>
    <property type="match status" value="1"/>
</dbReference>
<keyword evidence="1" id="KW-0597">Phosphoprotein</keyword>
<dbReference type="InterPro" id="IPR039011">
    <property type="entry name" value="IRS"/>
</dbReference>
<dbReference type="InterPro" id="IPR011993">
    <property type="entry name" value="PH-like_dom_sf"/>
</dbReference>
<name>A0A4C1UMK1_EUMVA</name>
<sequence length="285" mass="31435">MAEQCPPEHIWQVNVQKKGLGASKNIIGLYNLCLTDKTLTLVKIKSNNNVIYDSTIPERVEFSLKNIRSRPQSFRGAGHRRPLRYGLELMSENSIAVSTTSSIQRYYYDDLSWRGAAPANSQPISKTKNGPLRIPYACVRCGDSECFFYMEVGRLTSTGAGELWMHTDDANIAQSMHSTIYHAMSNCTRDETSFPPYRNRSASATEDPRTSSLPPKIQAYCEFKGRGTSTEKGLCMSSCIRQCVCASGTNSIECSGAAIAPMSPRPAAAGTDGVYPVLAMWLYLP</sequence>
<organism evidence="5 6">
    <name type="scientific">Eumeta variegata</name>
    <name type="common">Bagworm moth</name>
    <name type="synonym">Eumeta japonica</name>
    <dbReference type="NCBI Taxonomy" id="151549"/>
    <lineage>
        <taxon>Eukaryota</taxon>
        <taxon>Metazoa</taxon>
        <taxon>Ecdysozoa</taxon>
        <taxon>Arthropoda</taxon>
        <taxon>Hexapoda</taxon>
        <taxon>Insecta</taxon>
        <taxon>Pterygota</taxon>
        <taxon>Neoptera</taxon>
        <taxon>Endopterygota</taxon>
        <taxon>Lepidoptera</taxon>
        <taxon>Glossata</taxon>
        <taxon>Ditrysia</taxon>
        <taxon>Tineoidea</taxon>
        <taxon>Psychidae</taxon>
        <taxon>Oiketicinae</taxon>
        <taxon>Eumeta</taxon>
    </lineage>
</organism>
<dbReference type="GO" id="GO:0030154">
    <property type="term" value="P:cell differentiation"/>
    <property type="evidence" value="ECO:0007669"/>
    <property type="project" value="UniProtKB-KW"/>
</dbReference>
<gene>
    <name evidence="5" type="primary">chico</name>
    <name evidence="5" type="ORF">EVAR_12717_1</name>
</gene>
<evidence type="ECO:0000256" key="1">
    <source>
        <dbReference type="ARBA" id="ARBA00022553"/>
    </source>
</evidence>
<dbReference type="STRING" id="151549.A0A4C1UMK1"/>
<dbReference type="GO" id="GO:0005158">
    <property type="term" value="F:insulin receptor binding"/>
    <property type="evidence" value="ECO:0007669"/>
    <property type="project" value="InterPro"/>
</dbReference>
<dbReference type="CDD" id="cd01204">
    <property type="entry name" value="PTB_IRS"/>
    <property type="match status" value="1"/>
</dbReference>
<comment type="caution">
    <text evidence="5">The sequence shown here is derived from an EMBL/GenBank/DDBJ whole genome shotgun (WGS) entry which is preliminary data.</text>
</comment>